<evidence type="ECO:0000313" key="5">
    <source>
        <dbReference type="EMBL" id="ELR16360.1"/>
    </source>
</evidence>
<keyword evidence="6" id="KW-1185">Reference proteome</keyword>
<dbReference type="Pfam" id="PF00617">
    <property type="entry name" value="RasGEF"/>
    <property type="match status" value="1"/>
</dbReference>
<dbReference type="AlphaFoldDB" id="L8GTL9"/>
<dbReference type="Proteomes" id="UP000011083">
    <property type="component" value="Unassembled WGS sequence"/>
</dbReference>
<dbReference type="InterPro" id="IPR008937">
    <property type="entry name" value="Ras-like_GEF"/>
</dbReference>
<dbReference type="Gene3D" id="1.20.870.10">
    <property type="entry name" value="Son of sevenless (SoS) protein Chain: S domain 1"/>
    <property type="match status" value="1"/>
</dbReference>
<sequence>MTLWSAALPLSPRGGYPASPPVDRSQWKKLAYERNPYIQELSERLFPLQRAAKLVELNQQPPAPASVADIRKCCRLLAMQAFAYYGYSESLDNMQRESGLRYEEPHVNQCMLRHYLSQAIQRMERVYDLFLDPDGDDSEEALEEHLTKVGWKDGDADVNIWDEPAEGNIVRDAKTGAIRAGTLNQLVANLASQQRMDHTYVDSFLMTYKTFTTPHMLLEKLLQRYTVPVEHEPDVRSTIQLYTVNVLKKWLQLYRADFDKDMLDRLAELCQYTTTTMGPSDDGGQLKVLRTFLKLKQPTAAQPGTASTSSRPVEQPIINIKTIFLARLEWEDIDDLELARQLTLLDFEIYQRIQAVNAPAKRDRGYTTLTASGDQAKVRSTIKVRVAIITKLLNIVKHLRSFHNLHTLNGIWAGLEQASVYRLEHTWTSLHDDATKLMDTSGQYAAQKSEIKKAWATGGSCLPPLHLVLNESASDKEKISQAWPPNFIDFERRKATYETISEFLKYQQRAYNFHPVPQIQAVLRKHLDRIDEWLKDMGDKMTTKRKWEVLEDRLMAMSRRIEPKGAPRSAIA</sequence>
<evidence type="ECO:0000259" key="3">
    <source>
        <dbReference type="PROSITE" id="PS50009"/>
    </source>
</evidence>
<dbReference type="EMBL" id="KB008001">
    <property type="protein sequence ID" value="ELR16360.1"/>
    <property type="molecule type" value="Genomic_DNA"/>
</dbReference>
<dbReference type="SUPFAM" id="SSF48366">
    <property type="entry name" value="Ras GEF"/>
    <property type="match status" value="1"/>
</dbReference>
<dbReference type="GeneID" id="14916936"/>
<dbReference type="Gene3D" id="1.10.840.10">
    <property type="entry name" value="Ras guanine-nucleotide exchange factors catalytic domain"/>
    <property type="match status" value="1"/>
</dbReference>
<evidence type="ECO:0000256" key="1">
    <source>
        <dbReference type="ARBA" id="ARBA00022658"/>
    </source>
</evidence>
<dbReference type="KEGG" id="acan:ACA1_204470"/>
<dbReference type="SMART" id="SM00229">
    <property type="entry name" value="RasGEFN"/>
    <property type="match status" value="1"/>
</dbReference>
<dbReference type="InterPro" id="IPR036964">
    <property type="entry name" value="RASGEF_cat_dom_sf"/>
</dbReference>
<dbReference type="InterPro" id="IPR023578">
    <property type="entry name" value="Ras_GEF_dom_sf"/>
</dbReference>
<dbReference type="InterPro" id="IPR001895">
    <property type="entry name" value="RASGEF_cat_dom"/>
</dbReference>
<gene>
    <name evidence="5" type="ORF">ACA1_204470</name>
</gene>
<dbReference type="GO" id="GO:0007265">
    <property type="term" value="P:Ras protein signal transduction"/>
    <property type="evidence" value="ECO:0007669"/>
    <property type="project" value="TreeGrafter"/>
</dbReference>
<dbReference type="CDD" id="cd06224">
    <property type="entry name" value="REM"/>
    <property type="match status" value="1"/>
</dbReference>
<dbReference type="PROSITE" id="PS50212">
    <property type="entry name" value="RASGEF_NTER"/>
    <property type="match status" value="1"/>
</dbReference>
<dbReference type="PANTHER" id="PTHR23113">
    <property type="entry name" value="GUANINE NUCLEOTIDE EXCHANGE FACTOR"/>
    <property type="match status" value="1"/>
</dbReference>
<keyword evidence="1 2" id="KW-0344">Guanine-nucleotide releasing factor</keyword>
<dbReference type="GO" id="GO:0005886">
    <property type="term" value="C:plasma membrane"/>
    <property type="evidence" value="ECO:0007669"/>
    <property type="project" value="TreeGrafter"/>
</dbReference>
<dbReference type="InterPro" id="IPR000651">
    <property type="entry name" value="Ras-like_Gua-exchang_fac_N"/>
</dbReference>
<name>L8GTL9_ACACF</name>
<dbReference type="GO" id="GO:0005085">
    <property type="term" value="F:guanyl-nucleotide exchange factor activity"/>
    <property type="evidence" value="ECO:0007669"/>
    <property type="project" value="UniProtKB-KW"/>
</dbReference>
<dbReference type="PROSITE" id="PS50009">
    <property type="entry name" value="RASGEF_CAT"/>
    <property type="match status" value="1"/>
</dbReference>
<evidence type="ECO:0000259" key="4">
    <source>
        <dbReference type="PROSITE" id="PS50212"/>
    </source>
</evidence>
<protein>
    <submittedName>
        <fullName evidence="5">RasGEF domain containing protein</fullName>
    </submittedName>
</protein>
<feature type="domain" description="N-terminal Ras-GEF" evidence="4">
    <location>
        <begin position="174"/>
        <end position="293"/>
    </location>
</feature>
<feature type="domain" description="Ras-GEF" evidence="3">
    <location>
        <begin position="334"/>
        <end position="564"/>
    </location>
</feature>
<dbReference type="Pfam" id="PF00618">
    <property type="entry name" value="RasGEF_N"/>
    <property type="match status" value="1"/>
</dbReference>
<organism evidence="5 6">
    <name type="scientific">Acanthamoeba castellanii (strain ATCC 30010 / Neff)</name>
    <dbReference type="NCBI Taxonomy" id="1257118"/>
    <lineage>
        <taxon>Eukaryota</taxon>
        <taxon>Amoebozoa</taxon>
        <taxon>Discosea</taxon>
        <taxon>Longamoebia</taxon>
        <taxon>Centramoebida</taxon>
        <taxon>Acanthamoebidae</taxon>
        <taxon>Acanthamoeba</taxon>
    </lineage>
</organism>
<evidence type="ECO:0000256" key="2">
    <source>
        <dbReference type="PROSITE-ProRule" id="PRU00168"/>
    </source>
</evidence>
<dbReference type="PANTHER" id="PTHR23113:SF366">
    <property type="entry name" value="RAS GUANINE NUCLEOTIDE EXCHANGE FACTOR R"/>
    <property type="match status" value="1"/>
</dbReference>
<evidence type="ECO:0000313" key="6">
    <source>
        <dbReference type="Proteomes" id="UP000011083"/>
    </source>
</evidence>
<proteinExistence type="predicted"/>
<accession>L8GTL9</accession>
<dbReference type="RefSeq" id="XP_004338373.1">
    <property type="nucleotide sequence ID" value="XM_004338325.1"/>
</dbReference>
<dbReference type="VEuPathDB" id="AmoebaDB:ACA1_204470"/>
<reference evidence="5 6" key="1">
    <citation type="journal article" date="2013" name="Genome Biol.">
        <title>Genome of Acanthamoeba castellanii highlights extensive lateral gene transfer and early evolution of tyrosine kinase signaling.</title>
        <authorList>
            <person name="Clarke M."/>
            <person name="Lohan A.J."/>
            <person name="Liu B."/>
            <person name="Lagkouvardos I."/>
            <person name="Roy S."/>
            <person name="Zafar N."/>
            <person name="Bertelli C."/>
            <person name="Schilde C."/>
            <person name="Kianianmomeni A."/>
            <person name="Burglin T.R."/>
            <person name="Frech C."/>
            <person name="Turcotte B."/>
            <person name="Kopec K.O."/>
            <person name="Synnott J.M."/>
            <person name="Choo C."/>
            <person name="Paponov I."/>
            <person name="Finkler A."/>
            <person name="Soon Heng Tan C."/>
            <person name="Hutchins A.P."/>
            <person name="Weinmeier T."/>
            <person name="Rattei T."/>
            <person name="Chu J.S."/>
            <person name="Gimenez G."/>
            <person name="Irimia M."/>
            <person name="Rigden D.J."/>
            <person name="Fitzpatrick D.A."/>
            <person name="Lorenzo-Morales J."/>
            <person name="Bateman A."/>
            <person name="Chiu C.H."/>
            <person name="Tang P."/>
            <person name="Hegemann P."/>
            <person name="Fromm H."/>
            <person name="Raoult D."/>
            <person name="Greub G."/>
            <person name="Miranda-Saavedra D."/>
            <person name="Chen N."/>
            <person name="Nash P."/>
            <person name="Ginger M.L."/>
            <person name="Horn M."/>
            <person name="Schaap P."/>
            <person name="Caler L."/>
            <person name="Loftus B."/>
        </authorList>
    </citation>
    <scope>NUCLEOTIDE SEQUENCE [LARGE SCALE GENOMIC DNA]</scope>
    <source>
        <strain evidence="5 6">Neff</strain>
    </source>
</reference>
<dbReference type="STRING" id="1257118.L8GTL9"/>
<dbReference type="OrthoDB" id="26687at2759"/>
<dbReference type="SMART" id="SM00147">
    <property type="entry name" value="RasGEF"/>
    <property type="match status" value="1"/>
</dbReference>